<proteinExistence type="predicted"/>
<organism evidence="1">
    <name type="scientific">Anguilla anguilla</name>
    <name type="common">European freshwater eel</name>
    <name type="synonym">Muraena anguilla</name>
    <dbReference type="NCBI Taxonomy" id="7936"/>
    <lineage>
        <taxon>Eukaryota</taxon>
        <taxon>Metazoa</taxon>
        <taxon>Chordata</taxon>
        <taxon>Craniata</taxon>
        <taxon>Vertebrata</taxon>
        <taxon>Euteleostomi</taxon>
        <taxon>Actinopterygii</taxon>
        <taxon>Neopterygii</taxon>
        <taxon>Teleostei</taxon>
        <taxon>Anguilliformes</taxon>
        <taxon>Anguillidae</taxon>
        <taxon>Anguilla</taxon>
    </lineage>
</organism>
<reference evidence="1" key="2">
    <citation type="journal article" date="2015" name="Fish Shellfish Immunol.">
        <title>Early steps in the European eel (Anguilla anguilla)-Vibrio vulnificus interaction in the gills: Role of the RtxA13 toxin.</title>
        <authorList>
            <person name="Callol A."/>
            <person name="Pajuelo D."/>
            <person name="Ebbesson L."/>
            <person name="Teles M."/>
            <person name="MacKenzie S."/>
            <person name="Amaro C."/>
        </authorList>
    </citation>
    <scope>NUCLEOTIDE SEQUENCE</scope>
</reference>
<accession>A0A0E9WCJ6</accession>
<dbReference type="AlphaFoldDB" id="A0A0E9WCJ6"/>
<dbReference type="EMBL" id="GBXM01021364">
    <property type="protein sequence ID" value="JAH87213.1"/>
    <property type="molecule type" value="Transcribed_RNA"/>
</dbReference>
<reference evidence="1" key="1">
    <citation type="submission" date="2014-11" db="EMBL/GenBank/DDBJ databases">
        <authorList>
            <person name="Amaro Gonzalez C."/>
        </authorList>
    </citation>
    <scope>NUCLEOTIDE SEQUENCE</scope>
</reference>
<name>A0A0E9WCJ6_ANGAN</name>
<sequence>MCLHDTLLPPRTFKPPGGVPRFLLKCHTTV</sequence>
<evidence type="ECO:0000313" key="1">
    <source>
        <dbReference type="EMBL" id="JAH87213.1"/>
    </source>
</evidence>
<protein>
    <submittedName>
        <fullName evidence="1">Uncharacterized protein</fullName>
    </submittedName>
</protein>